<accession>A0ABV2Q4U2</accession>
<dbReference type="InterPro" id="IPR036513">
    <property type="entry name" value="STAS_dom_sf"/>
</dbReference>
<dbReference type="Proteomes" id="UP001549320">
    <property type="component" value="Unassembled WGS sequence"/>
</dbReference>
<organism evidence="4 5">
    <name type="scientific">Ottowia thiooxydans</name>
    <dbReference type="NCBI Taxonomy" id="219182"/>
    <lineage>
        <taxon>Bacteria</taxon>
        <taxon>Pseudomonadati</taxon>
        <taxon>Pseudomonadota</taxon>
        <taxon>Betaproteobacteria</taxon>
        <taxon>Burkholderiales</taxon>
        <taxon>Comamonadaceae</taxon>
        <taxon>Ottowia</taxon>
    </lineage>
</organism>
<comment type="caution">
    <text evidence="4">The sequence shown here is derived from an EMBL/GenBank/DDBJ whole genome shotgun (WGS) entry which is preliminary data.</text>
</comment>
<dbReference type="SUPFAM" id="SSF52091">
    <property type="entry name" value="SpoIIaa-like"/>
    <property type="match status" value="1"/>
</dbReference>
<comment type="similarity">
    <text evidence="1 2">Belongs to the anti-sigma-factor antagonist family.</text>
</comment>
<dbReference type="Pfam" id="PF01740">
    <property type="entry name" value="STAS"/>
    <property type="match status" value="1"/>
</dbReference>
<proteinExistence type="inferred from homology"/>
<evidence type="ECO:0000313" key="5">
    <source>
        <dbReference type="Proteomes" id="UP001549320"/>
    </source>
</evidence>
<protein>
    <recommendedName>
        <fullName evidence="2">Anti-sigma factor antagonist</fullName>
    </recommendedName>
</protein>
<evidence type="ECO:0000256" key="1">
    <source>
        <dbReference type="ARBA" id="ARBA00009013"/>
    </source>
</evidence>
<dbReference type="PANTHER" id="PTHR33495">
    <property type="entry name" value="ANTI-SIGMA FACTOR ANTAGONIST TM_1081-RELATED-RELATED"/>
    <property type="match status" value="1"/>
</dbReference>
<reference evidence="4 5" key="1">
    <citation type="submission" date="2024-06" db="EMBL/GenBank/DDBJ databases">
        <title>Sorghum-associated microbial communities from plants grown in Nebraska, USA.</title>
        <authorList>
            <person name="Schachtman D."/>
        </authorList>
    </citation>
    <scope>NUCLEOTIDE SEQUENCE [LARGE SCALE GENOMIC DNA]</scope>
    <source>
        <strain evidence="4 5">2709</strain>
    </source>
</reference>
<dbReference type="PROSITE" id="PS50801">
    <property type="entry name" value="STAS"/>
    <property type="match status" value="1"/>
</dbReference>
<gene>
    <name evidence="4" type="ORF">ABIE13_001149</name>
</gene>
<feature type="domain" description="STAS" evidence="3">
    <location>
        <begin position="1"/>
        <end position="110"/>
    </location>
</feature>
<dbReference type="PANTHER" id="PTHR33495:SF2">
    <property type="entry name" value="ANTI-SIGMA FACTOR ANTAGONIST TM_1081-RELATED"/>
    <property type="match status" value="1"/>
</dbReference>
<dbReference type="NCBIfam" id="TIGR00377">
    <property type="entry name" value="ant_ant_sig"/>
    <property type="match status" value="1"/>
</dbReference>
<dbReference type="Gene3D" id="3.30.750.24">
    <property type="entry name" value="STAS domain"/>
    <property type="match status" value="1"/>
</dbReference>
<dbReference type="CDD" id="cd07043">
    <property type="entry name" value="STAS_anti-anti-sigma_factors"/>
    <property type="match status" value="1"/>
</dbReference>
<keyword evidence="5" id="KW-1185">Reference proteome</keyword>
<dbReference type="EMBL" id="JBEPSH010000002">
    <property type="protein sequence ID" value="MET4576049.1"/>
    <property type="molecule type" value="Genomic_DNA"/>
</dbReference>
<evidence type="ECO:0000259" key="3">
    <source>
        <dbReference type="PROSITE" id="PS50801"/>
    </source>
</evidence>
<name>A0ABV2Q4U2_9BURK</name>
<evidence type="ECO:0000256" key="2">
    <source>
        <dbReference type="RuleBase" id="RU003749"/>
    </source>
</evidence>
<dbReference type="InterPro" id="IPR002645">
    <property type="entry name" value="STAS_dom"/>
</dbReference>
<sequence length="112" mass="11968">MQIEIQAREHAAVATITGSVDGLTAETLQETLQGYVEAGHIQLVADLHQVEYTSSAGLRALLATVKQARQRGGDLRLANINPVVLKVLELSGFTTIMKCYDDVDGALGSFLA</sequence>
<evidence type="ECO:0000313" key="4">
    <source>
        <dbReference type="EMBL" id="MET4576049.1"/>
    </source>
</evidence>
<dbReference type="RefSeq" id="WP_354441893.1">
    <property type="nucleotide sequence ID" value="NZ_JBEPSH010000002.1"/>
</dbReference>
<dbReference type="InterPro" id="IPR003658">
    <property type="entry name" value="Anti-sigma_ant"/>
</dbReference>